<comment type="caution">
    <text evidence="1">The sequence shown here is derived from an EMBL/GenBank/DDBJ whole genome shotgun (WGS) entry which is preliminary data.</text>
</comment>
<name>A0A095ZRW6_9BACT</name>
<dbReference type="RefSeq" id="WP_036871429.1">
    <property type="nucleotide sequence ID" value="NZ_JRNN01000016.1"/>
</dbReference>
<reference evidence="1 2" key="1">
    <citation type="submission" date="2014-07" db="EMBL/GenBank/DDBJ databases">
        <authorList>
            <person name="McCorrison J."/>
            <person name="Sanka R."/>
            <person name="Torralba M."/>
            <person name="Gillis M."/>
            <person name="Haft D.H."/>
            <person name="Methe B."/>
            <person name="Sutton G."/>
            <person name="Nelson K.E."/>
        </authorList>
    </citation>
    <scope>NUCLEOTIDE SEQUENCE [LARGE SCALE GENOMIC DNA]</scope>
    <source>
        <strain evidence="1 2">DNF00853</strain>
    </source>
</reference>
<protein>
    <submittedName>
        <fullName evidence="1">Uncharacterized protein</fullName>
    </submittedName>
</protein>
<proteinExistence type="predicted"/>
<evidence type="ECO:0000313" key="1">
    <source>
        <dbReference type="EMBL" id="KGF37161.1"/>
    </source>
</evidence>
<gene>
    <name evidence="1" type="ORF">HMPREF2137_00740</name>
</gene>
<dbReference type="EMBL" id="JRNN01000016">
    <property type="protein sequence ID" value="KGF37161.1"/>
    <property type="molecule type" value="Genomic_DNA"/>
</dbReference>
<organism evidence="1 2">
    <name type="scientific">Hoylesella buccalis DNF00853</name>
    <dbReference type="NCBI Taxonomy" id="1401074"/>
    <lineage>
        <taxon>Bacteria</taxon>
        <taxon>Pseudomonadati</taxon>
        <taxon>Bacteroidota</taxon>
        <taxon>Bacteroidia</taxon>
        <taxon>Bacteroidales</taxon>
        <taxon>Prevotellaceae</taxon>
        <taxon>Hoylesella</taxon>
    </lineage>
</organism>
<accession>A0A095ZRW6</accession>
<dbReference type="OrthoDB" id="662471at2"/>
<dbReference type="Proteomes" id="UP000029556">
    <property type="component" value="Unassembled WGS sequence"/>
</dbReference>
<sequence>MGFKIVEMEGLSGPKAHIYSVVFDGDKETLLEQFFNENSSEEELLIKMFGKIKSMADKTGCLRQFFKEGEGKLADGVVALAEGNMRLYGIYFHRAVVLFGSGGIKNVRAYQDDPVLNEKAEQVKYVASKINKAILDRDIIISDEGELDYENFESYD</sequence>
<evidence type="ECO:0000313" key="2">
    <source>
        <dbReference type="Proteomes" id="UP000029556"/>
    </source>
</evidence>
<dbReference type="AlphaFoldDB" id="A0A095ZRW6"/>